<accession>A0A813IJ44</accession>
<dbReference type="EMBL" id="CAJNNW010012185">
    <property type="protein sequence ID" value="CAE8654059.1"/>
    <property type="molecule type" value="Genomic_DNA"/>
</dbReference>
<dbReference type="Proteomes" id="UP000626109">
    <property type="component" value="Unassembled WGS sequence"/>
</dbReference>
<dbReference type="AlphaFoldDB" id="A0A813IJ44"/>
<sequence>MERRKLVPRFMDFKPSITGVFIFGHIFQYFLCSSPCWKSVRRCVCSDMFTHSAKNAGGDVFFLGKKRRAVSPADFDKFDSKLEKSASHLLSARRRSAASDANKGHCFEVECFRQVSA</sequence>
<proteinExistence type="predicted"/>
<protein>
    <submittedName>
        <fullName evidence="1">Uncharacterized protein</fullName>
    </submittedName>
</protein>
<name>A0A813IJ44_POLGL</name>
<comment type="caution">
    <text evidence="1">The sequence shown here is derived from an EMBL/GenBank/DDBJ whole genome shotgun (WGS) entry which is preliminary data.</text>
</comment>
<gene>
    <name evidence="1" type="ORF">PGLA2088_LOCUS10780</name>
</gene>
<feature type="non-terminal residue" evidence="1">
    <location>
        <position position="117"/>
    </location>
</feature>
<reference evidence="1" key="1">
    <citation type="submission" date="2021-02" db="EMBL/GenBank/DDBJ databases">
        <authorList>
            <person name="Dougan E. K."/>
            <person name="Rhodes N."/>
            <person name="Thang M."/>
            <person name="Chan C."/>
        </authorList>
    </citation>
    <scope>NUCLEOTIDE SEQUENCE</scope>
</reference>
<organism evidence="1 2">
    <name type="scientific">Polarella glacialis</name>
    <name type="common">Dinoflagellate</name>
    <dbReference type="NCBI Taxonomy" id="89957"/>
    <lineage>
        <taxon>Eukaryota</taxon>
        <taxon>Sar</taxon>
        <taxon>Alveolata</taxon>
        <taxon>Dinophyceae</taxon>
        <taxon>Suessiales</taxon>
        <taxon>Suessiaceae</taxon>
        <taxon>Polarella</taxon>
    </lineage>
</organism>
<evidence type="ECO:0000313" key="2">
    <source>
        <dbReference type="Proteomes" id="UP000626109"/>
    </source>
</evidence>
<evidence type="ECO:0000313" key="1">
    <source>
        <dbReference type="EMBL" id="CAE8654059.1"/>
    </source>
</evidence>